<dbReference type="NCBIfam" id="TIGR02433">
    <property type="entry name" value="lysidine_TilS_C"/>
    <property type="match status" value="1"/>
</dbReference>
<dbReference type="InterPro" id="IPR012796">
    <property type="entry name" value="Lysidine-tRNA-synth_C"/>
</dbReference>
<dbReference type="EC" id="6.3.4.19" evidence="8"/>
<feature type="domain" description="Lysidine-tRNA(Ile) synthetase C-terminal" evidence="9">
    <location>
        <begin position="429"/>
        <end position="501"/>
    </location>
</feature>
<evidence type="ECO:0000256" key="8">
    <source>
        <dbReference type="HAMAP-Rule" id="MF_01161"/>
    </source>
</evidence>
<evidence type="ECO:0000313" key="10">
    <source>
        <dbReference type="EMBL" id="MSD15470.1"/>
    </source>
</evidence>
<dbReference type="RefSeq" id="WP_021738001.1">
    <property type="nucleotide sequence ID" value="NZ_CABKSU010000021.1"/>
</dbReference>
<dbReference type="GO" id="GO:0032267">
    <property type="term" value="F:tRNA(Ile)-lysidine synthase activity"/>
    <property type="evidence" value="ECO:0007669"/>
    <property type="project" value="UniProtKB-EC"/>
</dbReference>
<dbReference type="GeneID" id="42785565"/>
<dbReference type="InterPro" id="IPR015262">
    <property type="entry name" value="tRNA_Ile_lys_synt_subst-bd"/>
</dbReference>
<dbReference type="EMBL" id="WKRA01000006">
    <property type="protein sequence ID" value="MSD15470.1"/>
    <property type="molecule type" value="Genomic_DNA"/>
</dbReference>
<dbReference type="SUPFAM" id="SSF52402">
    <property type="entry name" value="Adenine nucleotide alpha hydrolases-like"/>
    <property type="match status" value="1"/>
</dbReference>
<evidence type="ECO:0000256" key="1">
    <source>
        <dbReference type="ARBA" id="ARBA00004496"/>
    </source>
</evidence>
<dbReference type="InterPro" id="IPR012795">
    <property type="entry name" value="tRNA_Ile_lys_synt_N"/>
</dbReference>
<proteinExistence type="inferred from homology"/>
<dbReference type="InterPro" id="IPR020825">
    <property type="entry name" value="Phe-tRNA_synthase-like_B3/B4"/>
</dbReference>
<dbReference type="AlphaFoldDB" id="A0A844E1C0"/>
<dbReference type="Pfam" id="PF01171">
    <property type="entry name" value="ATP_bind_3"/>
    <property type="match status" value="1"/>
</dbReference>
<name>A0A844E1C0_EUBRA</name>
<sequence>MQKKIQIFMEQYHMIENGDHVVAGVSGGADSVCLLRVLCELRECMGFSLSAVHVEHGIRGAESLSDAAFVRELCAALEVPLLSFSVDAPGRAGARHQSLEEAARDLRYESFYAACRQLGANRLAVAHHGDDCAETLLFHLSRGTGIRGLCGIVPVRKLEQVEATLIRPLLCLTREEIEKLLQDFDQDYRTDSTNLDENLSRNRIRSQVLPQLRQINSAAVPHMVRTAGYMEEVCAYLDAAAWEAGAHLIQYVPEAEHPQEIRIRRSGFADLPGVLQRNLLQRLLGELAGSRKDITALHVEQVQALFAAQVGKQSDLPYQMRAEAGYDEIYLKRKNTKNLRNPQGASNHAENTDYTEKISGNIRKTEQKGDGKESDRVIPVQTLDISGMTQQFNGLEITAELLPFDGNFQQIPEKTYTKWFDYDKIKNTVQIRTRRPGDRIQVQSGGGHKKLKDYLIDSKIPQNQRDSLVLLADGKEIIWVVGMRISEAYKITQETKRILSMCVNGGEEKNE</sequence>
<dbReference type="GO" id="GO:0006400">
    <property type="term" value="P:tRNA modification"/>
    <property type="evidence" value="ECO:0007669"/>
    <property type="project" value="UniProtKB-UniRule"/>
</dbReference>
<protein>
    <recommendedName>
        <fullName evidence="8">tRNA(Ile)-lysidine synthase</fullName>
        <ecNumber evidence="8">6.3.4.19</ecNumber>
    </recommendedName>
    <alternativeName>
        <fullName evidence="8">tRNA(Ile)-2-lysyl-cytidine synthase</fullName>
    </alternativeName>
    <alternativeName>
        <fullName evidence="8">tRNA(Ile)-lysidine synthetase</fullName>
    </alternativeName>
</protein>
<gene>
    <name evidence="8 10" type="primary">tilS</name>
    <name evidence="10" type="ORF">GKE72_05185</name>
</gene>
<keyword evidence="2 8" id="KW-0963">Cytoplasm</keyword>
<keyword evidence="6 8" id="KW-0067">ATP-binding</keyword>
<evidence type="ECO:0000256" key="3">
    <source>
        <dbReference type="ARBA" id="ARBA00022598"/>
    </source>
</evidence>
<evidence type="ECO:0000256" key="7">
    <source>
        <dbReference type="ARBA" id="ARBA00048539"/>
    </source>
</evidence>
<dbReference type="Gene3D" id="3.30.465.60">
    <property type="match status" value="1"/>
</dbReference>
<dbReference type="Pfam" id="PF11734">
    <property type="entry name" value="TilS_C"/>
    <property type="match status" value="1"/>
</dbReference>
<dbReference type="NCBIfam" id="TIGR02432">
    <property type="entry name" value="lysidine_TilS_N"/>
    <property type="match status" value="1"/>
</dbReference>
<evidence type="ECO:0000256" key="4">
    <source>
        <dbReference type="ARBA" id="ARBA00022694"/>
    </source>
</evidence>
<dbReference type="InterPro" id="IPR011063">
    <property type="entry name" value="TilS/TtcA_N"/>
</dbReference>
<dbReference type="CDD" id="cd01992">
    <property type="entry name" value="TilS_N"/>
    <property type="match status" value="1"/>
</dbReference>
<accession>A0A844E1C0</accession>
<comment type="similarity">
    <text evidence="8">Belongs to the tRNA(Ile)-lysidine synthase family.</text>
</comment>
<evidence type="ECO:0000256" key="5">
    <source>
        <dbReference type="ARBA" id="ARBA00022741"/>
    </source>
</evidence>
<comment type="function">
    <text evidence="8">Ligates lysine onto the cytidine present at position 34 of the AUA codon-specific tRNA(Ile) that contains the anticodon CAU, in an ATP-dependent manner. Cytidine is converted to lysidine, thus changing the amino acid specificity of the tRNA from methionine to isoleucine.</text>
</comment>
<comment type="caution">
    <text evidence="10">The sequence shown here is derived from an EMBL/GenBank/DDBJ whole genome shotgun (WGS) entry which is preliminary data.</text>
</comment>
<dbReference type="PANTHER" id="PTHR43033">
    <property type="entry name" value="TRNA(ILE)-LYSIDINE SYNTHASE-RELATED"/>
    <property type="match status" value="1"/>
</dbReference>
<organism evidence="10 11">
    <name type="scientific">Eubacterium ramulus</name>
    <dbReference type="NCBI Taxonomy" id="39490"/>
    <lineage>
        <taxon>Bacteria</taxon>
        <taxon>Bacillati</taxon>
        <taxon>Bacillota</taxon>
        <taxon>Clostridia</taxon>
        <taxon>Eubacteriales</taxon>
        <taxon>Eubacteriaceae</taxon>
        <taxon>Eubacterium</taxon>
    </lineage>
</organism>
<evidence type="ECO:0000256" key="2">
    <source>
        <dbReference type="ARBA" id="ARBA00022490"/>
    </source>
</evidence>
<dbReference type="InterPro" id="IPR012094">
    <property type="entry name" value="tRNA_Ile_lys_synt"/>
</dbReference>
<keyword evidence="5 8" id="KW-0547">Nucleotide-binding</keyword>
<dbReference type="SUPFAM" id="SSF56037">
    <property type="entry name" value="PheT/TilS domain"/>
    <property type="match status" value="1"/>
</dbReference>
<dbReference type="SMART" id="SM00977">
    <property type="entry name" value="TilS_C"/>
    <property type="match status" value="1"/>
</dbReference>
<evidence type="ECO:0000256" key="6">
    <source>
        <dbReference type="ARBA" id="ARBA00022840"/>
    </source>
</evidence>
<feature type="binding site" evidence="8">
    <location>
        <begin position="26"/>
        <end position="31"/>
    </location>
    <ligand>
        <name>ATP</name>
        <dbReference type="ChEBI" id="CHEBI:30616"/>
    </ligand>
</feature>
<dbReference type="SUPFAM" id="SSF82829">
    <property type="entry name" value="MesJ substrate recognition domain-like"/>
    <property type="match status" value="1"/>
</dbReference>
<dbReference type="GO" id="GO:0005524">
    <property type="term" value="F:ATP binding"/>
    <property type="evidence" value="ECO:0007669"/>
    <property type="project" value="UniProtKB-UniRule"/>
</dbReference>
<dbReference type="Gene3D" id="3.50.40.10">
    <property type="entry name" value="Phenylalanyl-trna Synthetase, Chain B, domain 3"/>
    <property type="match status" value="1"/>
</dbReference>
<comment type="subcellular location">
    <subcellularLocation>
        <location evidence="1 8">Cytoplasm</location>
    </subcellularLocation>
</comment>
<dbReference type="PANTHER" id="PTHR43033:SF1">
    <property type="entry name" value="TRNA(ILE)-LYSIDINE SYNTHASE-RELATED"/>
    <property type="match status" value="1"/>
</dbReference>
<comment type="catalytic activity">
    <reaction evidence="7 8">
        <text>cytidine(34) in tRNA(Ile2) + L-lysine + ATP = lysidine(34) in tRNA(Ile2) + AMP + diphosphate + H(+)</text>
        <dbReference type="Rhea" id="RHEA:43744"/>
        <dbReference type="Rhea" id="RHEA-COMP:10625"/>
        <dbReference type="Rhea" id="RHEA-COMP:10670"/>
        <dbReference type="ChEBI" id="CHEBI:15378"/>
        <dbReference type="ChEBI" id="CHEBI:30616"/>
        <dbReference type="ChEBI" id="CHEBI:32551"/>
        <dbReference type="ChEBI" id="CHEBI:33019"/>
        <dbReference type="ChEBI" id="CHEBI:82748"/>
        <dbReference type="ChEBI" id="CHEBI:83665"/>
        <dbReference type="ChEBI" id="CHEBI:456215"/>
        <dbReference type="EC" id="6.3.4.19"/>
    </reaction>
</comment>
<keyword evidence="4 8" id="KW-0819">tRNA processing</keyword>
<dbReference type="InterPro" id="IPR014729">
    <property type="entry name" value="Rossmann-like_a/b/a_fold"/>
</dbReference>
<evidence type="ECO:0000259" key="9">
    <source>
        <dbReference type="SMART" id="SM00977"/>
    </source>
</evidence>
<dbReference type="GO" id="GO:0005737">
    <property type="term" value="C:cytoplasm"/>
    <property type="evidence" value="ECO:0007669"/>
    <property type="project" value="UniProtKB-SubCell"/>
</dbReference>
<evidence type="ECO:0000313" key="11">
    <source>
        <dbReference type="Proteomes" id="UP000431304"/>
    </source>
</evidence>
<dbReference type="Pfam" id="PF09179">
    <property type="entry name" value="TilS"/>
    <property type="match status" value="1"/>
</dbReference>
<comment type="domain">
    <text evidence="8">The N-terminal region contains the highly conserved SGGXDS motif, predicted to be a P-loop motif involved in ATP binding.</text>
</comment>
<dbReference type="HAMAP" id="MF_01161">
    <property type="entry name" value="tRNA_Ile_lys_synt"/>
    <property type="match status" value="1"/>
</dbReference>
<dbReference type="Gene3D" id="3.40.50.620">
    <property type="entry name" value="HUPs"/>
    <property type="match status" value="1"/>
</dbReference>
<reference evidence="10 11" key="1">
    <citation type="journal article" date="2019" name="Nat. Med.">
        <title>A library of human gut bacterial isolates paired with longitudinal multiomics data enables mechanistic microbiome research.</title>
        <authorList>
            <person name="Poyet M."/>
            <person name="Groussin M."/>
            <person name="Gibbons S.M."/>
            <person name="Avila-Pacheco J."/>
            <person name="Jiang X."/>
            <person name="Kearney S.M."/>
            <person name="Perrotta A.R."/>
            <person name="Berdy B."/>
            <person name="Zhao S."/>
            <person name="Lieberman T.D."/>
            <person name="Swanson P.K."/>
            <person name="Smith M."/>
            <person name="Roesemann S."/>
            <person name="Alexander J.E."/>
            <person name="Rich S.A."/>
            <person name="Livny J."/>
            <person name="Vlamakis H."/>
            <person name="Clish C."/>
            <person name="Bullock K."/>
            <person name="Deik A."/>
            <person name="Scott J."/>
            <person name="Pierce K.A."/>
            <person name="Xavier R.J."/>
            <person name="Alm E.J."/>
        </authorList>
    </citation>
    <scope>NUCLEOTIDE SEQUENCE [LARGE SCALE GENOMIC DNA]</scope>
    <source>
        <strain evidence="10 11">BIOML-A3</strain>
    </source>
</reference>
<keyword evidence="3 8" id="KW-0436">Ligase</keyword>
<dbReference type="Proteomes" id="UP000431304">
    <property type="component" value="Unassembled WGS sequence"/>
</dbReference>